<dbReference type="Proteomes" id="UP000785200">
    <property type="component" value="Unassembled WGS sequence"/>
</dbReference>
<dbReference type="SUPFAM" id="SSF54427">
    <property type="entry name" value="NTF2-like"/>
    <property type="match status" value="1"/>
</dbReference>
<reference evidence="1" key="1">
    <citation type="submission" date="2019-07" db="EMBL/GenBank/DDBJ databases">
        <title>Hyphodiscus hymeniophilus genome sequencing and assembly.</title>
        <authorList>
            <person name="Kramer G."/>
            <person name="Nodwell J."/>
        </authorList>
    </citation>
    <scope>NUCLEOTIDE SEQUENCE</scope>
    <source>
        <strain evidence="1">ATCC 34498</strain>
    </source>
</reference>
<dbReference type="OrthoDB" id="3468338at2759"/>
<name>A0A9P6VE52_9HELO</name>
<gene>
    <name evidence="1" type="ORF">D0Z07_8785</name>
</gene>
<dbReference type="Gene3D" id="3.10.450.50">
    <property type="match status" value="1"/>
</dbReference>
<keyword evidence="2" id="KW-1185">Reference proteome</keyword>
<sequence>MLTQEEAKAFLIKVLQSPLFDHPTLPNPNFQLKSPGLTSLTPSQTWDALWTPDIPDAAQFLTEDAEMSGFSPPKQRTWVGIEAIKALLDLVSGDGDTFYAAWKGDFYLKIPGQEGKMEQGGIMYIVLEGGRIKTWTAYEDPTPFVEMAMKMQMPDIVA</sequence>
<comment type="caution">
    <text evidence="1">The sequence shown here is derived from an EMBL/GenBank/DDBJ whole genome shotgun (WGS) entry which is preliminary data.</text>
</comment>
<evidence type="ECO:0000313" key="2">
    <source>
        <dbReference type="Proteomes" id="UP000785200"/>
    </source>
</evidence>
<organism evidence="1 2">
    <name type="scientific">Hyphodiscus hymeniophilus</name>
    <dbReference type="NCBI Taxonomy" id="353542"/>
    <lineage>
        <taxon>Eukaryota</taxon>
        <taxon>Fungi</taxon>
        <taxon>Dikarya</taxon>
        <taxon>Ascomycota</taxon>
        <taxon>Pezizomycotina</taxon>
        <taxon>Leotiomycetes</taxon>
        <taxon>Helotiales</taxon>
        <taxon>Hyphodiscaceae</taxon>
        <taxon>Hyphodiscus</taxon>
    </lineage>
</organism>
<dbReference type="EMBL" id="VNKQ01000018">
    <property type="protein sequence ID" value="KAG0645709.1"/>
    <property type="molecule type" value="Genomic_DNA"/>
</dbReference>
<protein>
    <recommendedName>
        <fullName evidence="3">SnoaL-like domain-containing protein</fullName>
    </recommendedName>
</protein>
<proteinExistence type="predicted"/>
<dbReference type="InterPro" id="IPR032710">
    <property type="entry name" value="NTF2-like_dom_sf"/>
</dbReference>
<accession>A0A9P6VE52</accession>
<dbReference type="AlphaFoldDB" id="A0A9P6VE52"/>
<evidence type="ECO:0000313" key="1">
    <source>
        <dbReference type="EMBL" id="KAG0645709.1"/>
    </source>
</evidence>
<evidence type="ECO:0008006" key="3">
    <source>
        <dbReference type="Google" id="ProtNLM"/>
    </source>
</evidence>